<gene>
    <name evidence="1" type="ORF">COB67_00070</name>
</gene>
<comment type="caution">
    <text evidence="1">The sequence shown here is derived from an EMBL/GenBank/DDBJ whole genome shotgun (WGS) entry which is preliminary data.</text>
</comment>
<proteinExistence type="predicted"/>
<organism evidence="1 2">
    <name type="scientific">SAR324 cluster bacterium</name>
    <dbReference type="NCBI Taxonomy" id="2024889"/>
    <lineage>
        <taxon>Bacteria</taxon>
        <taxon>Deltaproteobacteria</taxon>
        <taxon>SAR324 cluster</taxon>
    </lineage>
</organism>
<evidence type="ECO:0000313" key="2">
    <source>
        <dbReference type="Proteomes" id="UP000218113"/>
    </source>
</evidence>
<sequence length="97" mass="11074">MYEFTVKTIGKGKILSSECIPSPNDDKQNWWLVTLKNGPTEFVLHIPKERQREVTNQCKKEFLPGNVISFISTPSKGKEIALEITHCDSHRQGLLTF</sequence>
<name>A0A2A4TBY4_9DELT</name>
<reference evidence="2" key="1">
    <citation type="submission" date="2017-08" db="EMBL/GenBank/DDBJ databases">
        <title>A dynamic microbial community with high functional redundancy inhabits the cold, oxic subseafloor aquifer.</title>
        <authorList>
            <person name="Tully B.J."/>
            <person name="Wheat C.G."/>
            <person name="Glazer B.T."/>
            <person name="Huber J.A."/>
        </authorList>
    </citation>
    <scope>NUCLEOTIDE SEQUENCE [LARGE SCALE GENOMIC DNA]</scope>
</reference>
<accession>A0A2A4TBY4</accession>
<dbReference type="EMBL" id="NVSR01000001">
    <property type="protein sequence ID" value="PCI30884.1"/>
    <property type="molecule type" value="Genomic_DNA"/>
</dbReference>
<evidence type="ECO:0000313" key="1">
    <source>
        <dbReference type="EMBL" id="PCI30884.1"/>
    </source>
</evidence>
<dbReference type="AlphaFoldDB" id="A0A2A4TBY4"/>
<dbReference type="Proteomes" id="UP000218113">
    <property type="component" value="Unassembled WGS sequence"/>
</dbReference>
<protein>
    <submittedName>
        <fullName evidence="1">Uncharacterized protein</fullName>
    </submittedName>
</protein>